<keyword evidence="5" id="KW-1185">Reference proteome</keyword>
<dbReference type="SUPFAM" id="SSF51735">
    <property type="entry name" value="NAD(P)-binding Rossmann-fold domains"/>
    <property type="match status" value="1"/>
</dbReference>
<gene>
    <name evidence="3" type="ORF">ADS79_02665</name>
    <name evidence="2" type="ORF">BRE01_14590</name>
</gene>
<reference evidence="3" key="2">
    <citation type="submission" date="2015-07" db="EMBL/GenBank/DDBJ databases">
        <title>MeaNS - Measles Nucleotide Surveillance Program.</title>
        <authorList>
            <person name="Tran T."/>
            <person name="Druce J."/>
        </authorList>
    </citation>
    <scope>NUCLEOTIDE SEQUENCE</scope>
    <source>
        <strain evidence="3">DSM 9887</strain>
    </source>
</reference>
<evidence type="ECO:0000259" key="1">
    <source>
        <dbReference type="Pfam" id="PF01408"/>
    </source>
</evidence>
<evidence type="ECO:0000313" key="5">
    <source>
        <dbReference type="Proteomes" id="UP000319578"/>
    </source>
</evidence>
<dbReference type="InterPro" id="IPR036291">
    <property type="entry name" value="NAD(P)-bd_dom_sf"/>
</dbReference>
<sequence>MNIGILGTGFGSYHAQLFKKMKKIDRVVVFGRNQEKLHELKEKVGVETTNQIDTIMSDPEIDLIDICLPSTLHRQYAVEALERGKNVFCETPVCLSLEDAEVMIQAQERFSKTILVNQFIKFDPAYAYLHTVNQQQKYGRLLSLSLKRETAPLWGNLGLDSITLNLMIHELDFVTWIMGTTNNLDVWGQETADKQQALVKAAFDYSHAYAEVIASSQMPRSYPFTIGYEAYFERAKLVYHESDENGETHAYLHAYTQSGREEIALMAADPYQKSLEHAIWCIQNDQESMLSLQNAVLSLKTALELKTRLQIKR</sequence>
<dbReference type="EMBL" id="BJON01000006">
    <property type="protein sequence ID" value="GED67757.1"/>
    <property type="molecule type" value="Genomic_DNA"/>
</dbReference>
<organism evidence="3 4">
    <name type="scientific">Brevibacillus reuszeri</name>
    <dbReference type="NCBI Taxonomy" id="54915"/>
    <lineage>
        <taxon>Bacteria</taxon>
        <taxon>Bacillati</taxon>
        <taxon>Bacillota</taxon>
        <taxon>Bacilli</taxon>
        <taxon>Bacillales</taxon>
        <taxon>Paenibacillaceae</taxon>
        <taxon>Brevibacillus</taxon>
    </lineage>
</organism>
<dbReference type="OrthoDB" id="9815825at2"/>
<comment type="caution">
    <text evidence="3">The sequence shown here is derived from an EMBL/GenBank/DDBJ whole genome shotgun (WGS) entry which is preliminary data.</text>
</comment>
<reference evidence="2 5" key="3">
    <citation type="submission" date="2019-06" db="EMBL/GenBank/DDBJ databases">
        <title>Whole genome shotgun sequence of Brevibacillus reuszeri NBRC 15719.</title>
        <authorList>
            <person name="Hosoyama A."/>
            <person name="Uohara A."/>
            <person name="Ohji S."/>
            <person name="Ichikawa N."/>
        </authorList>
    </citation>
    <scope>NUCLEOTIDE SEQUENCE [LARGE SCALE GENOMIC DNA]</scope>
    <source>
        <strain evidence="2 5">NBRC 15719</strain>
    </source>
</reference>
<dbReference type="Proteomes" id="UP000319578">
    <property type="component" value="Unassembled WGS sequence"/>
</dbReference>
<name>A0A0K9Z101_9BACL</name>
<dbReference type="AlphaFoldDB" id="A0A0K9Z101"/>
<dbReference type="GO" id="GO:0000166">
    <property type="term" value="F:nucleotide binding"/>
    <property type="evidence" value="ECO:0007669"/>
    <property type="project" value="InterPro"/>
</dbReference>
<dbReference type="Gene3D" id="3.40.50.720">
    <property type="entry name" value="NAD(P)-binding Rossmann-like Domain"/>
    <property type="match status" value="1"/>
</dbReference>
<feature type="domain" description="Gfo/Idh/MocA-like oxidoreductase N-terminal" evidence="1">
    <location>
        <begin position="1"/>
        <end position="117"/>
    </location>
</feature>
<dbReference type="Pfam" id="PF01408">
    <property type="entry name" value="GFO_IDH_MocA"/>
    <property type="match status" value="1"/>
</dbReference>
<dbReference type="PATRIC" id="fig|54915.3.peg.5698"/>
<dbReference type="PANTHER" id="PTHR43377:SF1">
    <property type="entry name" value="BILIVERDIN REDUCTASE A"/>
    <property type="match status" value="1"/>
</dbReference>
<dbReference type="Proteomes" id="UP000036834">
    <property type="component" value="Unassembled WGS sequence"/>
</dbReference>
<evidence type="ECO:0000313" key="4">
    <source>
        <dbReference type="Proteomes" id="UP000036834"/>
    </source>
</evidence>
<evidence type="ECO:0000313" key="3">
    <source>
        <dbReference type="EMBL" id="KNB74606.1"/>
    </source>
</evidence>
<dbReference type="EMBL" id="LGIQ01000002">
    <property type="protein sequence ID" value="KNB74606.1"/>
    <property type="molecule type" value="Genomic_DNA"/>
</dbReference>
<dbReference type="InterPro" id="IPR000683">
    <property type="entry name" value="Gfo/Idh/MocA-like_OxRdtase_N"/>
</dbReference>
<proteinExistence type="predicted"/>
<dbReference type="RefSeq" id="WP_049736855.1">
    <property type="nucleotide sequence ID" value="NZ_BJON01000006.1"/>
</dbReference>
<dbReference type="InterPro" id="IPR051450">
    <property type="entry name" value="Gfo/Idh/MocA_Oxidoreductases"/>
</dbReference>
<evidence type="ECO:0000313" key="2">
    <source>
        <dbReference type="EMBL" id="GED67757.1"/>
    </source>
</evidence>
<protein>
    <submittedName>
        <fullName evidence="3">Dehydrogenase</fullName>
    </submittedName>
    <submittedName>
        <fullName evidence="2">Oxidoreductase</fullName>
    </submittedName>
</protein>
<accession>A0A0K9Z101</accession>
<dbReference type="PANTHER" id="PTHR43377">
    <property type="entry name" value="BILIVERDIN REDUCTASE A"/>
    <property type="match status" value="1"/>
</dbReference>
<dbReference type="Gene3D" id="3.30.360.10">
    <property type="entry name" value="Dihydrodipicolinate Reductase, domain 2"/>
    <property type="match status" value="1"/>
</dbReference>
<dbReference type="STRING" id="54915.ADS79_02665"/>
<reference evidence="4" key="1">
    <citation type="submission" date="2015-07" db="EMBL/GenBank/DDBJ databases">
        <title>Genome sequencing project for genomic taxonomy and phylogenomics of Bacillus-like bacteria.</title>
        <authorList>
            <person name="Liu B."/>
            <person name="Wang J."/>
            <person name="Zhu Y."/>
            <person name="Liu G."/>
            <person name="Chen Q."/>
            <person name="Chen Z."/>
            <person name="Lan J."/>
            <person name="Che J."/>
            <person name="Ge C."/>
            <person name="Shi H."/>
            <person name="Pan Z."/>
            <person name="Liu X."/>
        </authorList>
    </citation>
    <scope>NUCLEOTIDE SEQUENCE [LARGE SCALE GENOMIC DNA]</scope>
    <source>
        <strain evidence="4">DSM 9887</strain>
    </source>
</reference>